<comment type="caution">
    <text evidence="4">The sequence shown here is derived from an EMBL/GenBank/DDBJ whole genome shotgun (WGS) entry which is preliminary data.</text>
</comment>
<reference evidence="4 5" key="1">
    <citation type="submission" date="2024-04" db="EMBL/GenBank/DDBJ databases">
        <title>Tritrichomonas musculus Genome.</title>
        <authorList>
            <person name="Alves-Ferreira E."/>
            <person name="Grigg M."/>
            <person name="Lorenzi H."/>
            <person name="Galac M."/>
        </authorList>
    </citation>
    <scope>NUCLEOTIDE SEQUENCE [LARGE SCALE GENOMIC DNA]</scope>
    <source>
        <strain evidence="4 5">EAF2021</strain>
    </source>
</reference>
<dbReference type="InterPro" id="IPR051799">
    <property type="entry name" value="NADH_flavin_oxidoreductase"/>
</dbReference>
<gene>
    <name evidence="4" type="ORF">M9Y10_030139</name>
</gene>
<dbReference type="PANTHER" id="PTHR43656:SF2">
    <property type="entry name" value="BINDING OXIDOREDUCTASE, PUTATIVE (AFU_ORTHOLOGUE AFUA_2G08260)-RELATED"/>
    <property type="match status" value="1"/>
</dbReference>
<protein>
    <recommendedName>
        <fullName evidence="3">NADH:flavin oxidoreductase/NADH oxidase N-terminal domain-containing protein</fullName>
    </recommendedName>
</protein>
<dbReference type="PANTHER" id="PTHR43656">
    <property type="entry name" value="BINDING OXIDOREDUCTASE, PUTATIVE (AFU_ORTHOLOGUE AFUA_2G08260)-RELATED"/>
    <property type="match status" value="1"/>
</dbReference>
<feature type="domain" description="NADH:flavin oxidoreductase/NADH oxidase N-terminal" evidence="3">
    <location>
        <begin position="5"/>
        <end position="354"/>
    </location>
</feature>
<evidence type="ECO:0000313" key="5">
    <source>
        <dbReference type="Proteomes" id="UP001470230"/>
    </source>
</evidence>
<dbReference type="InterPro" id="IPR013785">
    <property type="entry name" value="Aldolase_TIM"/>
</dbReference>
<dbReference type="CDD" id="cd02803">
    <property type="entry name" value="OYE_like_FMN_family"/>
    <property type="match status" value="1"/>
</dbReference>
<keyword evidence="2" id="KW-0560">Oxidoreductase</keyword>
<dbReference type="EMBL" id="JAPFFF010000004">
    <property type="protein sequence ID" value="KAK8892888.1"/>
    <property type="molecule type" value="Genomic_DNA"/>
</dbReference>
<dbReference type="Pfam" id="PF00724">
    <property type="entry name" value="Oxidored_FMN"/>
    <property type="match status" value="1"/>
</dbReference>
<organism evidence="4 5">
    <name type="scientific">Tritrichomonas musculus</name>
    <dbReference type="NCBI Taxonomy" id="1915356"/>
    <lineage>
        <taxon>Eukaryota</taxon>
        <taxon>Metamonada</taxon>
        <taxon>Parabasalia</taxon>
        <taxon>Tritrichomonadida</taxon>
        <taxon>Tritrichomonadidae</taxon>
        <taxon>Tritrichomonas</taxon>
    </lineage>
</organism>
<dbReference type="Gene3D" id="3.20.20.70">
    <property type="entry name" value="Aldolase class I"/>
    <property type="match status" value="1"/>
</dbReference>
<keyword evidence="5" id="KW-1185">Reference proteome</keyword>
<dbReference type="SUPFAM" id="SSF51395">
    <property type="entry name" value="FMN-linked oxidoreductases"/>
    <property type="match status" value="1"/>
</dbReference>
<evidence type="ECO:0000256" key="1">
    <source>
        <dbReference type="ARBA" id="ARBA00022630"/>
    </source>
</evidence>
<sequence>MSINILTPIKIGHKECKNRLMRSSTCLGKGDSRGVPSSDAYDVLIALSEGKCSPGIIVSGFAFIDKNSVGLRGQIGLTKEACDITAEDWKRTIAKIHENGCLFLFQLSHGGAGTIEDKYRVVPSILKDHVPAEVENEEFDDSMFERPAHELTVEEIIQIEDQFVYSATRAKEFGADGIQFSGGGYLVSSFLSPATNFRTDQYGGSDENKCRFLIEIVDKIRKATGDDFIISIKMNGNDRVTGGTTKELASKYVSILQDKIDLFEIASGLGVAKLPLKPGQTQPEPPKKPRVERPEGYNLPYAEYIKQHNPNALIAVVGGIRHKEFVEDILKNKKSDIVSFCRPFLGNPHFCETLQ</sequence>
<dbReference type="InterPro" id="IPR001155">
    <property type="entry name" value="OxRdtase_FMN_N"/>
</dbReference>
<keyword evidence="1" id="KW-0285">Flavoprotein</keyword>
<evidence type="ECO:0000313" key="4">
    <source>
        <dbReference type="EMBL" id="KAK8892888.1"/>
    </source>
</evidence>
<evidence type="ECO:0000259" key="3">
    <source>
        <dbReference type="Pfam" id="PF00724"/>
    </source>
</evidence>
<name>A0ABR2KPH1_9EUKA</name>
<proteinExistence type="predicted"/>
<evidence type="ECO:0000256" key="2">
    <source>
        <dbReference type="ARBA" id="ARBA00023002"/>
    </source>
</evidence>
<dbReference type="Proteomes" id="UP001470230">
    <property type="component" value="Unassembled WGS sequence"/>
</dbReference>
<accession>A0ABR2KPH1</accession>